<gene>
    <name evidence="3" type="ORF">GCM10007962_15930</name>
</gene>
<dbReference type="Pfam" id="PF10282">
    <property type="entry name" value="Lactonase"/>
    <property type="match status" value="1"/>
</dbReference>
<dbReference type="PANTHER" id="PTHR30344:SF1">
    <property type="entry name" value="6-PHOSPHOGLUCONOLACTONASE"/>
    <property type="match status" value="1"/>
</dbReference>
<dbReference type="GO" id="GO:0006006">
    <property type="term" value="P:glucose metabolic process"/>
    <property type="evidence" value="ECO:0007669"/>
    <property type="project" value="UniProtKB-KW"/>
</dbReference>
<protein>
    <submittedName>
        <fullName evidence="3">6-phosphogluconolactonase</fullName>
    </submittedName>
</protein>
<organism evidence="3 4">
    <name type="scientific">Yeosuana aromativorans</name>
    <dbReference type="NCBI Taxonomy" id="288019"/>
    <lineage>
        <taxon>Bacteria</taxon>
        <taxon>Pseudomonadati</taxon>
        <taxon>Bacteroidota</taxon>
        <taxon>Flavobacteriia</taxon>
        <taxon>Flavobacteriales</taxon>
        <taxon>Flavobacteriaceae</taxon>
        <taxon>Yeosuana</taxon>
    </lineage>
</organism>
<dbReference type="Gene3D" id="2.130.10.10">
    <property type="entry name" value="YVTN repeat-like/Quinoprotein amine dehydrogenase"/>
    <property type="match status" value="1"/>
</dbReference>
<reference evidence="3" key="2">
    <citation type="submission" date="2020-09" db="EMBL/GenBank/DDBJ databases">
        <authorList>
            <person name="Sun Q."/>
            <person name="Ohkuma M."/>
        </authorList>
    </citation>
    <scope>NUCLEOTIDE SEQUENCE</scope>
    <source>
        <strain evidence="3">JCM 12862</strain>
    </source>
</reference>
<keyword evidence="4" id="KW-1185">Reference proteome</keyword>
<evidence type="ECO:0000256" key="1">
    <source>
        <dbReference type="ARBA" id="ARBA00005564"/>
    </source>
</evidence>
<dbReference type="GO" id="GO:0005829">
    <property type="term" value="C:cytosol"/>
    <property type="evidence" value="ECO:0007669"/>
    <property type="project" value="TreeGrafter"/>
</dbReference>
<dbReference type="InterPro" id="IPR050282">
    <property type="entry name" value="Cycloisomerase_2"/>
</dbReference>
<name>A0A8J3FG08_9FLAO</name>
<sequence length="332" mass="36473">MYIGTYTNGESKGIYRAQFNTKTGELTDFQLAAETENPSYITYSPNKAYIYAVGEGETGTVTSFKVLSNGLLEFINSVPSNGGAPCYVATNKTGNKAVVANYLGGNFSIYNINANGSLNEASQVFDHKTSGQVSHVHSAQFFKNNLFVADLGLNAVYQYSLNMDSNTYKLSSSSIVDIPEKSGPRHFSITKNGTFIYIINELGNSITAVKNKNGQFNLIDNYSTLADDYKDYSACADIHLSKNEQFLYGSNRGENSIVVFKRNKTDGTLKKIQNMSVHGDWPRNFTLDPTGQFLLVANKKSNNISVFKIDTTTGKLTFLHSVKAPSPVCLLF</sequence>
<dbReference type="InterPro" id="IPR011048">
    <property type="entry name" value="Haem_d1_sf"/>
</dbReference>
<dbReference type="EMBL" id="BMNR01000003">
    <property type="protein sequence ID" value="GGK22550.1"/>
    <property type="molecule type" value="Genomic_DNA"/>
</dbReference>
<dbReference type="GO" id="GO:0017057">
    <property type="term" value="F:6-phosphogluconolactonase activity"/>
    <property type="evidence" value="ECO:0007669"/>
    <property type="project" value="TreeGrafter"/>
</dbReference>
<reference evidence="3" key="1">
    <citation type="journal article" date="2014" name="Int. J. Syst. Evol. Microbiol.">
        <title>Complete genome sequence of Corynebacterium casei LMG S-19264T (=DSM 44701T), isolated from a smear-ripened cheese.</title>
        <authorList>
            <consortium name="US DOE Joint Genome Institute (JGI-PGF)"/>
            <person name="Walter F."/>
            <person name="Albersmeier A."/>
            <person name="Kalinowski J."/>
            <person name="Ruckert C."/>
        </authorList>
    </citation>
    <scope>NUCLEOTIDE SEQUENCE</scope>
    <source>
        <strain evidence="3">JCM 12862</strain>
    </source>
</reference>
<accession>A0A8J3FG08</accession>
<keyword evidence="2" id="KW-0313">Glucose metabolism</keyword>
<dbReference type="AlphaFoldDB" id="A0A8J3FG08"/>
<keyword evidence="2" id="KW-0119">Carbohydrate metabolism</keyword>
<evidence type="ECO:0000313" key="3">
    <source>
        <dbReference type="EMBL" id="GGK22550.1"/>
    </source>
</evidence>
<proteinExistence type="inferred from homology"/>
<dbReference type="SUPFAM" id="SSF51004">
    <property type="entry name" value="C-terminal (heme d1) domain of cytochrome cd1-nitrite reductase"/>
    <property type="match status" value="1"/>
</dbReference>
<evidence type="ECO:0000313" key="4">
    <source>
        <dbReference type="Proteomes" id="UP000612329"/>
    </source>
</evidence>
<dbReference type="InterPro" id="IPR019405">
    <property type="entry name" value="Lactonase_7-beta_prop"/>
</dbReference>
<evidence type="ECO:0000256" key="2">
    <source>
        <dbReference type="ARBA" id="ARBA00022526"/>
    </source>
</evidence>
<comment type="similarity">
    <text evidence="1">Belongs to the cycloisomerase 2 family.</text>
</comment>
<dbReference type="InterPro" id="IPR015943">
    <property type="entry name" value="WD40/YVTN_repeat-like_dom_sf"/>
</dbReference>
<dbReference type="PANTHER" id="PTHR30344">
    <property type="entry name" value="6-PHOSPHOGLUCONOLACTONASE-RELATED"/>
    <property type="match status" value="1"/>
</dbReference>
<dbReference type="Proteomes" id="UP000612329">
    <property type="component" value="Unassembled WGS sequence"/>
</dbReference>
<comment type="caution">
    <text evidence="3">The sequence shown here is derived from an EMBL/GenBank/DDBJ whole genome shotgun (WGS) entry which is preliminary data.</text>
</comment>